<reference evidence="1 2" key="1">
    <citation type="submission" date="2018-01" db="EMBL/GenBank/DDBJ databases">
        <title>The draft genome sequence of Halioglobus japonicus S1-36.</title>
        <authorList>
            <person name="Du Z.-J."/>
            <person name="Shi M.-J."/>
        </authorList>
    </citation>
    <scope>NUCLEOTIDE SEQUENCE [LARGE SCALE GENOMIC DNA]</scope>
    <source>
        <strain evidence="1 2">S1-36</strain>
    </source>
</reference>
<evidence type="ECO:0000313" key="2">
    <source>
        <dbReference type="Proteomes" id="UP000235162"/>
    </source>
</evidence>
<name>A0AAP8MBC0_9GAMM</name>
<dbReference type="AlphaFoldDB" id="A0AAP8MBC0"/>
<protein>
    <recommendedName>
        <fullName evidence="3">DNA or RNA helicase of superfamily II</fullName>
    </recommendedName>
</protein>
<dbReference type="KEGG" id="hja:BST95_18410"/>
<dbReference type="RefSeq" id="WP_084200876.1">
    <property type="nucleotide sequence ID" value="NZ_BMYL01000008.1"/>
</dbReference>
<accession>A0AAP8MBC0</accession>
<gene>
    <name evidence="1" type="ORF">C0029_18120</name>
</gene>
<organism evidence="1 2">
    <name type="scientific">Halioglobus japonicus</name>
    <dbReference type="NCBI Taxonomy" id="930805"/>
    <lineage>
        <taxon>Bacteria</taxon>
        <taxon>Pseudomonadati</taxon>
        <taxon>Pseudomonadota</taxon>
        <taxon>Gammaproteobacteria</taxon>
        <taxon>Cellvibrionales</taxon>
        <taxon>Halieaceae</taxon>
        <taxon>Halioglobus</taxon>
    </lineage>
</organism>
<proteinExistence type="predicted"/>
<evidence type="ECO:0008006" key="3">
    <source>
        <dbReference type="Google" id="ProtNLM"/>
    </source>
</evidence>
<keyword evidence="2" id="KW-1185">Reference proteome</keyword>
<dbReference type="EMBL" id="PKUR01000006">
    <property type="protein sequence ID" value="PLW84657.1"/>
    <property type="molecule type" value="Genomic_DNA"/>
</dbReference>
<dbReference type="InterPro" id="IPR032720">
    <property type="entry name" value="Cys_rich_CWC"/>
</dbReference>
<sequence length="67" mass="6962">MDNSSADQCPLCGEPNQCAMAAGQPAESCWCMTAQIAPEAIERLAPEDKGTRCICPGCGSTPTRSSI</sequence>
<dbReference type="Proteomes" id="UP000235162">
    <property type="component" value="Unassembled WGS sequence"/>
</dbReference>
<dbReference type="Pfam" id="PF14375">
    <property type="entry name" value="Cys_rich_CWC"/>
    <property type="match status" value="1"/>
</dbReference>
<comment type="caution">
    <text evidence="1">The sequence shown here is derived from an EMBL/GenBank/DDBJ whole genome shotgun (WGS) entry which is preliminary data.</text>
</comment>
<evidence type="ECO:0000313" key="1">
    <source>
        <dbReference type="EMBL" id="PLW84657.1"/>
    </source>
</evidence>